<evidence type="ECO:0000313" key="1">
    <source>
        <dbReference type="EMBL" id="KAJ7022935.1"/>
    </source>
</evidence>
<sequence>MCGKAFEPIKLFNALSPLDFPVLTVWRSRTASGTSRDITGSLGMTKLVDGTASVWAHLFSFLGGPHNCIGWRGSLAEMKSLLSILIRTFEFELAVPPEGMNTLRMAVQSPVVIGEEEKGPQLPMRMRRVQT</sequence>
<evidence type="ECO:0000313" key="2">
    <source>
        <dbReference type="EMBL" id="KAJ7038663.1"/>
    </source>
</evidence>
<dbReference type="InterPro" id="IPR036396">
    <property type="entry name" value="Cyt_P450_sf"/>
</dbReference>
<keyword evidence="3" id="KW-1185">Reference proteome</keyword>
<dbReference type="Proteomes" id="UP001218188">
    <property type="component" value="Unassembled WGS sequence"/>
</dbReference>
<reference evidence="1" key="1">
    <citation type="submission" date="2023-03" db="EMBL/GenBank/DDBJ databases">
        <title>Massive genome expansion in bonnet fungi (Mycena s.s.) driven by repeated elements and novel gene families across ecological guilds.</title>
        <authorList>
            <consortium name="Lawrence Berkeley National Laboratory"/>
            <person name="Harder C.B."/>
            <person name="Miyauchi S."/>
            <person name="Viragh M."/>
            <person name="Kuo A."/>
            <person name="Thoen E."/>
            <person name="Andreopoulos B."/>
            <person name="Lu D."/>
            <person name="Skrede I."/>
            <person name="Drula E."/>
            <person name="Henrissat B."/>
            <person name="Morin E."/>
            <person name="Kohler A."/>
            <person name="Barry K."/>
            <person name="LaButti K."/>
            <person name="Morin E."/>
            <person name="Salamov A."/>
            <person name="Lipzen A."/>
            <person name="Mereny Z."/>
            <person name="Hegedus B."/>
            <person name="Baldrian P."/>
            <person name="Stursova M."/>
            <person name="Weitz H."/>
            <person name="Taylor A."/>
            <person name="Grigoriev I.V."/>
            <person name="Nagy L.G."/>
            <person name="Martin F."/>
            <person name="Kauserud H."/>
        </authorList>
    </citation>
    <scope>NUCLEOTIDE SEQUENCE</scope>
    <source>
        <strain evidence="1">CBHHK200</strain>
    </source>
</reference>
<dbReference type="EMBL" id="JARJCM010000030">
    <property type="protein sequence ID" value="KAJ7038663.1"/>
    <property type="molecule type" value="Genomic_DNA"/>
</dbReference>
<name>A0AAD6S8P3_9AGAR</name>
<organism evidence="1 3">
    <name type="scientific">Mycena alexandri</name>
    <dbReference type="NCBI Taxonomy" id="1745969"/>
    <lineage>
        <taxon>Eukaryota</taxon>
        <taxon>Fungi</taxon>
        <taxon>Dikarya</taxon>
        <taxon>Basidiomycota</taxon>
        <taxon>Agaricomycotina</taxon>
        <taxon>Agaricomycetes</taxon>
        <taxon>Agaricomycetidae</taxon>
        <taxon>Agaricales</taxon>
        <taxon>Marasmiineae</taxon>
        <taxon>Mycenaceae</taxon>
        <taxon>Mycena</taxon>
    </lineage>
</organism>
<evidence type="ECO:0000313" key="3">
    <source>
        <dbReference type="Proteomes" id="UP001218188"/>
    </source>
</evidence>
<dbReference type="GO" id="GO:0016705">
    <property type="term" value="F:oxidoreductase activity, acting on paired donors, with incorporation or reduction of molecular oxygen"/>
    <property type="evidence" value="ECO:0007669"/>
    <property type="project" value="InterPro"/>
</dbReference>
<protein>
    <recommendedName>
        <fullName evidence="4">Cytochrome P450</fullName>
    </recommendedName>
</protein>
<evidence type="ECO:0008006" key="4">
    <source>
        <dbReference type="Google" id="ProtNLM"/>
    </source>
</evidence>
<gene>
    <name evidence="1" type="ORF">C8F04DRAFT_197813</name>
    <name evidence="2" type="ORF">C8F04DRAFT_346867</name>
</gene>
<dbReference type="EMBL" id="JARJCM010000199">
    <property type="protein sequence ID" value="KAJ7022935.1"/>
    <property type="molecule type" value="Genomic_DNA"/>
</dbReference>
<dbReference type="Gene3D" id="1.10.630.10">
    <property type="entry name" value="Cytochrome P450"/>
    <property type="match status" value="1"/>
</dbReference>
<dbReference type="AlphaFoldDB" id="A0AAD6S8P3"/>
<dbReference type="GO" id="GO:0004497">
    <property type="term" value="F:monooxygenase activity"/>
    <property type="evidence" value="ECO:0007669"/>
    <property type="project" value="InterPro"/>
</dbReference>
<dbReference type="GO" id="GO:0020037">
    <property type="term" value="F:heme binding"/>
    <property type="evidence" value="ECO:0007669"/>
    <property type="project" value="InterPro"/>
</dbReference>
<proteinExistence type="predicted"/>
<accession>A0AAD6S8P3</accession>
<comment type="caution">
    <text evidence="1">The sequence shown here is derived from an EMBL/GenBank/DDBJ whole genome shotgun (WGS) entry which is preliminary data.</text>
</comment>
<dbReference type="SUPFAM" id="SSF48264">
    <property type="entry name" value="Cytochrome P450"/>
    <property type="match status" value="1"/>
</dbReference>
<dbReference type="GO" id="GO:0005506">
    <property type="term" value="F:iron ion binding"/>
    <property type="evidence" value="ECO:0007669"/>
    <property type="project" value="InterPro"/>
</dbReference>